<protein>
    <submittedName>
        <fullName evidence="1">Uncharacterized protein</fullName>
    </submittedName>
</protein>
<dbReference type="Proteomes" id="UP000294739">
    <property type="component" value="Unassembled WGS sequence"/>
</dbReference>
<dbReference type="AlphaFoldDB" id="A0A4R5CQ42"/>
<gene>
    <name evidence="1" type="ORF">E1269_24420</name>
</gene>
<dbReference type="OrthoDB" id="5188626at2"/>
<dbReference type="InParanoid" id="A0A4R5CQ42"/>
<keyword evidence="2" id="KW-1185">Reference proteome</keyword>
<sequence>MHENHLTGWLVWSRPPAQLLDQIVVTDADGRTMANRPLPYGTTGTRAWDVTLRQLGFRRLGAWMPATGGYTCRLEFTD</sequence>
<dbReference type="RefSeq" id="WP_131899446.1">
    <property type="nucleotide sequence ID" value="NZ_SMKZ01000045.1"/>
</dbReference>
<evidence type="ECO:0000313" key="1">
    <source>
        <dbReference type="EMBL" id="TDE00931.1"/>
    </source>
</evidence>
<name>A0A4R5CQ42_9ACTN</name>
<comment type="caution">
    <text evidence="1">The sequence shown here is derived from an EMBL/GenBank/DDBJ whole genome shotgun (WGS) entry which is preliminary data.</text>
</comment>
<organism evidence="1 2">
    <name type="scientific">Jiangella asiatica</name>
    <dbReference type="NCBI Taxonomy" id="2530372"/>
    <lineage>
        <taxon>Bacteria</taxon>
        <taxon>Bacillati</taxon>
        <taxon>Actinomycetota</taxon>
        <taxon>Actinomycetes</taxon>
        <taxon>Jiangellales</taxon>
        <taxon>Jiangellaceae</taxon>
        <taxon>Jiangella</taxon>
    </lineage>
</organism>
<proteinExistence type="predicted"/>
<accession>A0A4R5CQ42</accession>
<evidence type="ECO:0000313" key="2">
    <source>
        <dbReference type="Proteomes" id="UP000294739"/>
    </source>
</evidence>
<dbReference type="EMBL" id="SMKZ01000045">
    <property type="protein sequence ID" value="TDE00931.1"/>
    <property type="molecule type" value="Genomic_DNA"/>
</dbReference>
<reference evidence="1 2" key="1">
    <citation type="submission" date="2019-03" db="EMBL/GenBank/DDBJ databases">
        <title>Draft genome sequences of novel Actinobacteria.</title>
        <authorList>
            <person name="Sahin N."/>
            <person name="Ay H."/>
            <person name="Saygin H."/>
        </authorList>
    </citation>
    <scope>NUCLEOTIDE SEQUENCE [LARGE SCALE GENOMIC DNA]</scope>
    <source>
        <strain evidence="1 2">5K138</strain>
    </source>
</reference>